<evidence type="ECO:0000313" key="6">
    <source>
        <dbReference type="Proteomes" id="UP000286402"/>
    </source>
</evidence>
<keyword evidence="1" id="KW-0805">Transcription regulation</keyword>
<protein>
    <submittedName>
        <fullName evidence="5">AraC family transcriptional regulator</fullName>
    </submittedName>
</protein>
<proteinExistence type="predicted"/>
<dbReference type="PRINTS" id="PR00032">
    <property type="entry name" value="HTHARAC"/>
</dbReference>
<dbReference type="EMBL" id="MCAQ01000026">
    <property type="protein sequence ID" value="RKF33143.1"/>
    <property type="molecule type" value="Genomic_DNA"/>
</dbReference>
<keyword evidence="2" id="KW-0238">DNA-binding</keyword>
<gene>
    <name evidence="5" type="ORF">BCY89_12980</name>
</gene>
<accession>A0A420FJQ0</accession>
<evidence type="ECO:0000256" key="3">
    <source>
        <dbReference type="ARBA" id="ARBA00023163"/>
    </source>
</evidence>
<dbReference type="Pfam" id="PF12833">
    <property type="entry name" value="HTH_18"/>
    <property type="match status" value="1"/>
</dbReference>
<dbReference type="GO" id="GO:0003700">
    <property type="term" value="F:DNA-binding transcription factor activity"/>
    <property type="evidence" value="ECO:0007669"/>
    <property type="project" value="InterPro"/>
</dbReference>
<dbReference type="Gene3D" id="1.10.10.60">
    <property type="entry name" value="Homeodomain-like"/>
    <property type="match status" value="1"/>
</dbReference>
<dbReference type="PANTHER" id="PTHR43280">
    <property type="entry name" value="ARAC-FAMILY TRANSCRIPTIONAL REGULATOR"/>
    <property type="match status" value="1"/>
</dbReference>
<evidence type="ECO:0000256" key="2">
    <source>
        <dbReference type="ARBA" id="ARBA00023125"/>
    </source>
</evidence>
<comment type="caution">
    <text evidence="5">The sequence shown here is derived from an EMBL/GenBank/DDBJ whole genome shotgun (WGS) entry which is preliminary data.</text>
</comment>
<dbReference type="GO" id="GO:0043565">
    <property type="term" value="F:sequence-specific DNA binding"/>
    <property type="evidence" value="ECO:0007669"/>
    <property type="project" value="InterPro"/>
</dbReference>
<dbReference type="InterPro" id="IPR020449">
    <property type="entry name" value="Tscrpt_reg_AraC-type_HTH"/>
</dbReference>
<reference evidence="5 6" key="1">
    <citation type="submission" date="2016-07" db="EMBL/GenBank/DDBJ databases">
        <title>Genome analysis of Sphingobacterium siyangense T12B17.</title>
        <authorList>
            <person name="Xu D."/>
            <person name="Su Y."/>
            <person name="Zheng S."/>
        </authorList>
    </citation>
    <scope>NUCLEOTIDE SEQUENCE [LARGE SCALE GENOMIC DNA]</scope>
    <source>
        <strain evidence="5 6">T12B17</strain>
    </source>
</reference>
<sequence length="282" mass="33304">MISMELFPTIDIQEFRKDQLAGNQGYLYSELRGEHHIARPHQHHFFLLVLFDQAEGVHTIDFKDYHIDRHQIHILFPKQVHSWKLGPNTTGFQLMVDREYFEKFSPNFRFSFAYYQRNPVISLSNETFALLYYEFNAIRKELEDHNCVPAIIYSRTAVIASILSKEVQKVVQNEQNNESNPRLLKLQELIDIHFRHEKSVSFYAKELNISTPHLTKICRQKLEVSPSQLIQQRTILEAKRLLKATDLSIKEISFKLGFVDSPYFSNFFKQHTGLNPKQFRTD</sequence>
<dbReference type="AlphaFoldDB" id="A0A420FJQ0"/>
<evidence type="ECO:0000313" key="5">
    <source>
        <dbReference type="EMBL" id="RKF33143.1"/>
    </source>
</evidence>
<feature type="domain" description="HTH araC/xylS-type" evidence="4">
    <location>
        <begin position="184"/>
        <end position="282"/>
    </location>
</feature>
<evidence type="ECO:0000256" key="1">
    <source>
        <dbReference type="ARBA" id="ARBA00023015"/>
    </source>
</evidence>
<dbReference type="Proteomes" id="UP000286402">
    <property type="component" value="Unassembled WGS sequence"/>
</dbReference>
<dbReference type="PANTHER" id="PTHR43280:SF32">
    <property type="entry name" value="TRANSCRIPTIONAL REGULATORY PROTEIN"/>
    <property type="match status" value="1"/>
</dbReference>
<dbReference type="InterPro" id="IPR009057">
    <property type="entry name" value="Homeodomain-like_sf"/>
</dbReference>
<keyword evidence="3" id="KW-0804">Transcription</keyword>
<dbReference type="SUPFAM" id="SSF46689">
    <property type="entry name" value="Homeodomain-like"/>
    <property type="match status" value="1"/>
</dbReference>
<dbReference type="SMART" id="SM00342">
    <property type="entry name" value="HTH_ARAC"/>
    <property type="match status" value="1"/>
</dbReference>
<dbReference type="PROSITE" id="PS01124">
    <property type="entry name" value="HTH_ARAC_FAMILY_2"/>
    <property type="match status" value="1"/>
</dbReference>
<name>A0A420FJQ0_9SPHI</name>
<keyword evidence="6" id="KW-1185">Reference proteome</keyword>
<evidence type="ECO:0000259" key="4">
    <source>
        <dbReference type="PROSITE" id="PS01124"/>
    </source>
</evidence>
<dbReference type="InterPro" id="IPR037923">
    <property type="entry name" value="HTH-like"/>
</dbReference>
<dbReference type="InterPro" id="IPR018060">
    <property type="entry name" value="HTH_AraC"/>
</dbReference>
<dbReference type="SUPFAM" id="SSF51215">
    <property type="entry name" value="Regulatory protein AraC"/>
    <property type="match status" value="1"/>
</dbReference>
<organism evidence="5 6">
    <name type="scientific">Sphingobacterium siyangense</name>
    <dbReference type="NCBI Taxonomy" id="459529"/>
    <lineage>
        <taxon>Bacteria</taxon>
        <taxon>Pseudomonadati</taxon>
        <taxon>Bacteroidota</taxon>
        <taxon>Sphingobacteriia</taxon>
        <taxon>Sphingobacteriales</taxon>
        <taxon>Sphingobacteriaceae</taxon>
        <taxon>Sphingobacterium</taxon>
    </lineage>
</organism>